<feature type="domain" description="RING-type" evidence="6">
    <location>
        <begin position="159"/>
        <end position="211"/>
    </location>
</feature>
<protein>
    <submittedName>
        <fullName evidence="9">E3 ubiquitin-protein ligase ZSWIM2 isoform X1</fullName>
    </submittedName>
</protein>
<evidence type="ECO:0000256" key="3">
    <source>
        <dbReference type="ARBA" id="ARBA00022833"/>
    </source>
</evidence>
<dbReference type="Pfam" id="PF13639">
    <property type="entry name" value="zf-RING_2"/>
    <property type="match status" value="1"/>
</dbReference>
<dbReference type="PROSITE" id="PS01357">
    <property type="entry name" value="ZF_ZZ_1"/>
    <property type="match status" value="1"/>
</dbReference>
<feature type="compositionally biased region" description="Basic and acidic residues" evidence="5">
    <location>
        <begin position="1"/>
        <end position="10"/>
    </location>
</feature>
<evidence type="ECO:0000256" key="2">
    <source>
        <dbReference type="ARBA" id="ARBA00022771"/>
    </source>
</evidence>
<keyword evidence="2 4" id="KW-0863">Zinc-finger</keyword>
<evidence type="ECO:0000259" key="7">
    <source>
        <dbReference type="PROSITE" id="PS50135"/>
    </source>
</evidence>
<dbReference type="InterPro" id="IPR043145">
    <property type="entry name" value="Znf_ZZ_sf"/>
</dbReference>
<name>A0A6P8RD55_GEOSA</name>
<dbReference type="CTD" id="151112"/>
<dbReference type="PROSITE" id="PS50089">
    <property type="entry name" value="ZF_RING_2"/>
    <property type="match status" value="2"/>
</dbReference>
<feature type="region of interest" description="Disordered" evidence="5">
    <location>
        <begin position="1"/>
        <end position="23"/>
    </location>
</feature>
<dbReference type="KEGG" id="gsh:117360489"/>
<dbReference type="CDD" id="cd16494">
    <property type="entry name" value="RING-CH-C4HC3_ZSWM2"/>
    <property type="match status" value="1"/>
</dbReference>
<dbReference type="SUPFAM" id="SSF57850">
    <property type="entry name" value="RING/U-box"/>
    <property type="match status" value="3"/>
</dbReference>
<dbReference type="FunCoup" id="A0A6P8RD55">
    <property type="interactions" value="3"/>
</dbReference>
<accession>A0A6P8RD55</accession>
<dbReference type="PANTHER" id="PTHR21540">
    <property type="entry name" value="RING FINGER AND SWIM DOMAIN-CONTAINING PROTEIN 2"/>
    <property type="match status" value="1"/>
</dbReference>
<dbReference type="OrthoDB" id="8062037at2759"/>
<dbReference type="InterPro" id="IPR001841">
    <property type="entry name" value="Znf_RING"/>
</dbReference>
<organism evidence="8 9">
    <name type="scientific">Geotrypetes seraphini</name>
    <name type="common">Gaboon caecilian</name>
    <name type="synonym">Caecilia seraphini</name>
    <dbReference type="NCBI Taxonomy" id="260995"/>
    <lineage>
        <taxon>Eukaryota</taxon>
        <taxon>Metazoa</taxon>
        <taxon>Chordata</taxon>
        <taxon>Craniata</taxon>
        <taxon>Vertebrata</taxon>
        <taxon>Euteleostomi</taxon>
        <taxon>Amphibia</taxon>
        <taxon>Gymnophiona</taxon>
        <taxon>Geotrypetes</taxon>
    </lineage>
</organism>
<dbReference type="Proteomes" id="UP000515159">
    <property type="component" value="Chromosome 5"/>
</dbReference>
<feature type="compositionally biased region" description="Basic residues" evidence="5">
    <location>
        <begin position="608"/>
        <end position="625"/>
    </location>
</feature>
<dbReference type="InParanoid" id="A0A6P8RD55"/>
<feature type="domain" description="ZZ-type" evidence="7">
    <location>
        <begin position="242"/>
        <end position="293"/>
    </location>
</feature>
<feature type="compositionally biased region" description="Polar residues" evidence="5">
    <location>
        <begin position="452"/>
        <end position="462"/>
    </location>
</feature>
<dbReference type="SMART" id="SM00291">
    <property type="entry name" value="ZnF_ZZ"/>
    <property type="match status" value="1"/>
</dbReference>
<dbReference type="Gene3D" id="3.30.60.90">
    <property type="match status" value="1"/>
</dbReference>
<dbReference type="Pfam" id="PF00569">
    <property type="entry name" value="ZZ"/>
    <property type="match status" value="1"/>
</dbReference>
<evidence type="ECO:0000256" key="1">
    <source>
        <dbReference type="ARBA" id="ARBA00022723"/>
    </source>
</evidence>
<dbReference type="AlphaFoldDB" id="A0A6P8RD55"/>
<proteinExistence type="predicted"/>
<feature type="region of interest" description="Disordered" evidence="5">
    <location>
        <begin position="449"/>
        <end position="468"/>
    </location>
</feature>
<dbReference type="GeneID" id="117360489"/>
<dbReference type="CDD" id="cd16486">
    <property type="entry name" value="mRING-H2-C3H2C2D_ZSWM2"/>
    <property type="match status" value="1"/>
</dbReference>
<feature type="region of interest" description="Disordered" evidence="5">
    <location>
        <begin position="604"/>
        <end position="625"/>
    </location>
</feature>
<evidence type="ECO:0000256" key="4">
    <source>
        <dbReference type="PROSITE-ProRule" id="PRU00228"/>
    </source>
</evidence>
<sequence length="625" mass="71612">MDLKMLRDEDQIFPGSPEQQHVQENKLEEDCKRGSELASRPGSEHYYLHSQRDWAHWIFAERGRGTQEFQSIIRRSTFLQLFYICKRKRPLVLLKKFKLPRDHEYTFQLGLVEREINEVLQGLHRVQTARPAVPTNSGKTLEKEEGHVKQKDLDFEDVCPICQEGLLKKKLPVTYCRNGCGNNVHITCMKIWADHQTASDHDTMVKCPLCREEFAPLKLLAEEVRNSIKLVTAAEKERLDRHLGVPCNNCRALPIEGKCYRCVECINFHLCHECFTSSCHPPHLFVSRQKRNQKWRPVEQFSELPCDGCGESTKEELLNLAKRSVSLPKHILKSFPVIVVRRRSALLNPGQQCRICLKAFSLGQLARHLPCNHKFHRECIDNCLLFEDNSCPVDGQVLYNPLTWKEVATGEKTSVSKPQAKAFSLSKQQETELFIPGTGLSYKQTKFEHAQGNHSGNNQSGDQWPRGSRQPVLLRGLNYLNTCEPSSKKDGATKHTVLQSPRYVHDLSLEIFQKPLAQKPISGALSTIDVVSNKNSSACVVVLQQSNKPNGRKEHLHQNQVFQHRGLSFRSRKSRKKMEVAGLNLDNNMCIEGFLLLKEDTKYAEKHRPQRGLQSRRSKSKPSDY</sequence>
<dbReference type="SMART" id="SM00184">
    <property type="entry name" value="RING"/>
    <property type="match status" value="2"/>
</dbReference>
<feature type="domain" description="RING-type" evidence="6">
    <location>
        <begin position="353"/>
        <end position="394"/>
    </location>
</feature>
<dbReference type="GO" id="GO:0061630">
    <property type="term" value="F:ubiquitin protein ligase activity"/>
    <property type="evidence" value="ECO:0007669"/>
    <property type="project" value="InterPro"/>
</dbReference>
<dbReference type="PANTHER" id="PTHR21540:SF3">
    <property type="entry name" value="E3 UBIQUITIN-PROTEIN LIGASE ZSWIM2"/>
    <property type="match status" value="1"/>
</dbReference>
<evidence type="ECO:0000256" key="5">
    <source>
        <dbReference type="SAM" id="MobiDB-lite"/>
    </source>
</evidence>
<dbReference type="PROSITE" id="PS50135">
    <property type="entry name" value="ZF_ZZ_2"/>
    <property type="match status" value="1"/>
</dbReference>
<dbReference type="RefSeq" id="XP_033800188.1">
    <property type="nucleotide sequence ID" value="XM_033944297.1"/>
</dbReference>
<evidence type="ECO:0000313" key="8">
    <source>
        <dbReference type="Proteomes" id="UP000515159"/>
    </source>
</evidence>
<dbReference type="InterPro" id="IPR013083">
    <property type="entry name" value="Znf_RING/FYVE/PHD"/>
</dbReference>
<reference evidence="9" key="1">
    <citation type="submission" date="2025-08" db="UniProtKB">
        <authorList>
            <consortium name="RefSeq"/>
        </authorList>
    </citation>
    <scope>IDENTIFICATION</scope>
</reference>
<dbReference type="InterPro" id="IPR039903">
    <property type="entry name" value="Zswim2"/>
</dbReference>
<gene>
    <name evidence="9" type="primary">ZSWIM2</name>
</gene>
<dbReference type="InterPro" id="IPR000433">
    <property type="entry name" value="Znf_ZZ"/>
</dbReference>
<dbReference type="GO" id="GO:0008270">
    <property type="term" value="F:zinc ion binding"/>
    <property type="evidence" value="ECO:0007669"/>
    <property type="project" value="UniProtKB-KW"/>
</dbReference>
<evidence type="ECO:0000313" key="9">
    <source>
        <dbReference type="RefSeq" id="XP_033800188.1"/>
    </source>
</evidence>
<keyword evidence="3" id="KW-0862">Zinc</keyword>
<keyword evidence="1" id="KW-0479">Metal-binding</keyword>
<keyword evidence="8" id="KW-1185">Reference proteome</keyword>
<dbReference type="Gene3D" id="3.30.40.10">
    <property type="entry name" value="Zinc/RING finger domain, C3HC4 (zinc finger)"/>
    <property type="match status" value="2"/>
</dbReference>
<evidence type="ECO:0000259" key="6">
    <source>
        <dbReference type="PROSITE" id="PS50089"/>
    </source>
</evidence>